<organism evidence="2 3">
    <name type="scientific">Roseburia intestinalis</name>
    <dbReference type="NCBI Taxonomy" id="166486"/>
    <lineage>
        <taxon>Bacteria</taxon>
        <taxon>Bacillati</taxon>
        <taxon>Bacillota</taxon>
        <taxon>Clostridia</taxon>
        <taxon>Lachnospirales</taxon>
        <taxon>Lachnospiraceae</taxon>
        <taxon>Roseburia</taxon>
    </lineage>
</organism>
<dbReference type="OrthoDB" id="2060414at2"/>
<accession>A0A173TZF1</accession>
<gene>
    <name evidence="2" type="ORF">ERS852572_01828</name>
</gene>
<evidence type="ECO:0000313" key="2">
    <source>
        <dbReference type="EMBL" id="CUN08213.1"/>
    </source>
</evidence>
<dbReference type="PaxDb" id="166486-ERS852572_01828"/>
<proteinExistence type="predicted"/>
<evidence type="ECO:0000256" key="1">
    <source>
        <dbReference type="SAM" id="MobiDB-lite"/>
    </source>
</evidence>
<dbReference type="STRING" id="166486.ERS852572_01828"/>
<sequence length="106" mass="12483">MMKDMIDKRNERERIARSIIKYWNVNYIPRTQADFGMQKQTAEAENAQDQTMDPNMQEDYNKATNAYSGKYGQEKDLDEVTKDQIDKILHEKAEHIHQLFENGGVE</sequence>
<name>A0A173TZF1_9FIRM</name>
<dbReference type="Proteomes" id="UP000095350">
    <property type="component" value="Unassembled WGS sequence"/>
</dbReference>
<evidence type="ECO:0000313" key="3">
    <source>
        <dbReference type="Proteomes" id="UP000095350"/>
    </source>
</evidence>
<dbReference type="AlphaFoldDB" id="A0A173TZF1"/>
<feature type="region of interest" description="Disordered" evidence="1">
    <location>
        <begin position="38"/>
        <end position="57"/>
    </location>
</feature>
<reference evidence="2 3" key="1">
    <citation type="submission" date="2015-09" db="EMBL/GenBank/DDBJ databases">
        <authorList>
            <consortium name="Pathogen Informatics"/>
        </authorList>
    </citation>
    <scope>NUCLEOTIDE SEQUENCE [LARGE SCALE GENOMIC DNA]</scope>
    <source>
        <strain evidence="2 3">2789STDY5834960</strain>
    </source>
</reference>
<dbReference type="RefSeq" id="WP_055194303.1">
    <property type="nucleotide sequence ID" value="NZ_CABIYH010000012.1"/>
</dbReference>
<dbReference type="EMBL" id="CYXZ01000012">
    <property type="protein sequence ID" value="CUN08213.1"/>
    <property type="molecule type" value="Genomic_DNA"/>
</dbReference>
<protein>
    <submittedName>
        <fullName evidence="2">Uncharacterized protein</fullName>
    </submittedName>
</protein>
<feature type="compositionally biased region" description="Polar residues" evidence="1">
    <location>
        <begin position="38"/>
        <end position="54"/>
    </location>
</feature>